<evidence type="ECO:0000256" key="5">
    <source>
        <dbReference type="ARBA" id="ARBA00022516"/>
    </source>
</evidence>
<evidence type="ECO:0000256" key="4">
    <source>
        <dbReference type="ARBA" id="ARBA00012456"/>
    </source>
</evidence>
<sequence>MVNGLVSGRLALVTGAGSGIGRAACQVLSREGATVIAADKNYDAALETIKKYTALASGSNATGDHTALELDVSDPKSVQSLLQAVLKEYKTPPRIVVNSAGITRDNWLLKLSEEDYDSVLNVNLKGTFLVMQTFAKAMTEASIAGSIINISSIVGKYGNIGQSNYSASKAGVVAMTQTAAKELGKFNVRVNAILPGFIDTPIVKTVPDKVMHNMLKLVPLGRLGEPTEVAEVITFLSSDKSSFISGAAIDVTGGF</sequence>
<evidence type="ECO:0000313" key="27">
    <source>
        <dbReference type="Proteomes" id="UP001652626"/>
    </source>
</evidence>
<evidence type="ECO:0000256" key="11">
    <source>
        <dbReference type="ARBA" id="ARBA00023128"/>
    </source>
</evidence>
<dbReference type="GO" id="GO:0047035">
    <property type="term" value="F:testosterone dehydrogenase (NAD+) activity"/>
    <property type="evidence" value="ECO:0007669"/>
    <property type="project" value="UniProtKB-EC"/>
</dbReference>
<evidence type="ECO:0000256" key="25">
    <source>
        <dbReference type="ARBA" id="ARBA00083258"/>
    </source>
</evidence>
<dbReference type="Pfam" id="PF13561">
    <property type="entry name" value="adh_short_C2"/>
    <property type="match status" value="1"/>
</dbReference>
<evidence type="ECO:0000256" key="9">
    <source>
        <dbReference type="ARBA" id="ARBA00023027"/>
    </source>
</evidence>
<evidence type="ECO:0000313" key="28">
    <source>
        <dbReference type="RefSeq" id="XP_026484554.1"/>
    </source>
</evidence>
<comment type="catalytic activity">
    <reaction evidence="16">
        <text>17beta-hydroxy-5alpha-androstan-3-one + NAD(+) = 5alpha-androstan-3,17-dione + NADH + H(+)</text>
        <dbReference type="Rhea" id="RHEA:41992"/>
        <dbReference type="ChEBI" id="CHEBI:15378"/>
        <dbReference type="ChEBI" id="CHEBI:15994"/>
        <dbReference type="ChEBI" id="CHEBI:16330"/>
        <dbReference type="ChEBI" id="CHEBI:57540"/>
        <dbReference type="ChEBI" id="CHEBI:57945"/>
    </reaction>
    <physiologicalReaction direction="left-to-right" evidence="16">
        <dbReference type="Rhea" id="RHEA:41993"/>
    </physiologicalReaction>
</comment>
<evidence type="ECO:0000256" key="19">
    <source>
        <dbReference type="ARBA" id="ARBA00066822"/>
    </source>
</evidence>
<comment type="similarity">
    <text evidence="3">Belongs to the short-chain dehydrogenases/reductases (SDR) family.</text>
</comment>
<dbReference type="SMART" id="SM00822">
    <property type="entry name" value="PKS_KR"/>
    <property type="match status" value="1"/>
</dbReference>
<feature type="domain" description="Ketoreductase" evidence="26">
    <location>
        <begin position="9"/>
        <end position="196"/>
    </location>
</feature>
<keyword evidence="7" id="KW-0276">Fatty acid metabolism</keyword>
<evidence type="ECO:0000259" key="26">
    <source>
        <dbReference type="SMART" id="SM00822"/>
    </source>
</evidence>
<comment type="catalytic activity">
    <reaction evidence="17">
        <text>a (3R)-3-hydroxyacyl-CoA + NAD(+) = a 3-oxoacyl-CoA + NADH + H(+)</text>
        <dbReference type="Rhea" id="RHEA:32711"/>
        <dbReference type="ChEBI" id="CHEBI:15378"/>
        <dbReference type="ChEBI" id="CHEBI:57319"/>
        <dbReference type="ChEBI" id="CHEBI:57540"/>
        <dbReference type="ChEBI" id="CHEBI:57945"/>
        <dbReference type="ChEBI" id="CHEBI:90726"/>
        <dbReference type="EC" id="1.1.1.n12"/>
    </reaction>
    <physiologicalReaction direction="left-to-right" evidence="17">
        <dbReference type="Rhea" id="RHEA:32712"/>
    </physiologicalReaction>
</comment>
<dbReference type="EC" id="1.1.1.n12" evidence="4"/>
<evidence type="ECO:0000256" key="23">
    <source>
        <dbReference type="ARBA" id="ARBA00081936"/>
    </source>
</evidence>
<name>A0A8B8HI78_VANTA</name>
<comment type="pathway">
    <text evidence="13">Steroid biosynthesis; estrogen biosynthesis.</text>
</comment>
<comment type="catalytic activity">
    <reaction evidence="15">
        <text>testosterone + NAD(+) = androst-4-ene-3,17-dione + NADH + H(+)</text>
        <dbReference type="Rhea" id="RHEA:14929"/>
        <dbReference type="ChEBI" id="CHEBI:15378"/>
        <dbReference type="ChEBI" id="CHEBI:16422"/>
        <dbReference type="ChEBI" id="CHEBI:17347"/>
        <dbReference type="ChEBI" id="CHEBI:57540"/>
        <dbReference type="ChEBI" id="CHEBI:57945"/>
        <dbReference type="EC" id="1.1.1.239"/>
    </reaction>
    <physiologicalReaction direction="left-to-right" evidence="15">
        <dbReference type="Rhea" id="RHEA:14930"/>
    </physiologicalReaction>
</comment>
<dbReference type="InterPro" id="IPR020904">
    <property type="entry name" value="Sc_DH/Rdtase_CS"/>
</dbReference>
<reference evidence="28" key="1">
    <citation type="submission" date="2025-08" db="UniProtKB">
        <authorList>
            <consortium name="RefSeq"/>
        </authorList>
    </citation>
    <scope>IDENTIFICATION</scope>
    <source>
        <tissue evidence="28">Whole body</tissue>
    </source>
</reference>
<keyword evidence="8" id="KW-0560">Oxidoreductase</keyword>
<organism evidence="27 28">
    <name type="scientific">Vanessa tameamea</name>
    <name type="common">Kamehameha butterfly</name>
    <dbReference type="NCBI Taxonomy" id="334116"/>
    <lineage>
        <taxon>Eukaryota</taxon>
        <taxon>Metazoa</taxon>
        <taxon>Ecdysozoa</taxon>
        <taxon>Arthropoda</taxon>
        <taxon>Hexapoda</taxon>
        <taxon>Insecta</taxon>
        <taxon>Pterygota</taxon>
        <taxon>Neoptera</taxon>
        <taxon>Endopterygota</taxon>
        <taxon>Lepidoptera</taxon>
        <taxon>Glossata</taxon>
        <taxon>Ditrysia</taxon>
        <taxon>Papilionoidea</taxon>
        <taxon>Nymphalidae</taxon>
        <taxon>Nymphalinae</taxon>
        <taxon>Vanessa</taxon>
    </lineage>
</organism>
<dbReference type="PANTHER" id="PTHR42760">
    <property type="entry name" value="SHORT-CHAIN DEHYDROGENASES/REDUCTASES FAMILY MEMBER"/>
    <property type="match status" value="1"/>
</dbReference>
<evidence type="ECO:0000256" key="21">
    <source>
        <dbReference type="ARBA" id="ARBA00077835"/>
    </source>
</evidence>
<accession>A0A8B8HI78</accession>
<dbReference type="Gene3D" id="3.40.50.720">
    <property type="entry name" value="NAD(P)-binding Rossmann-like Domain"/>
    <property type="match status" value="1"/>
</dbReference>
<comment type="catalytic activity">
    <reaction evidence="14">
        <text>17beta-estradiol + NAD(+) = estrone + NADH + H(+)</text>
        <dbReference type="Rhea" id="RHEA:24612"/>
        <dbReference type="ChEBI" id="CHEBI:15378"/>
        <dbReference type="ChEBI" id="CHEBI:16469"/>
        <dbReference type="ChEBI" id="CHEBI:17263"/>
        <dbReference type="ChEBI" id="CHEBI:57540"/>
        <dbReference type="ChEBI" id="CHEBI:57945"/>
        <dbReference type="EC" id="1.1.1.62"/>
    </reaction>
    <physiologicalReaction direction="left-to-right" evidence="14">
        <dbReference type="Rhea" id="RHEA:24613"/>
    </physiologicalReaction>
    <physiologicalReaction direction="right-to-left" evidence="14">
        <dbReference type="Rhea" id="RHEA:24614"/>
    </physiologicalReaction>
</comment>
<dbReference type="InterPro" id="IPR002347">
    <property type="entry name" value="SDR_fam"/>
</dbReference>
<comment type="pathway">
    <text evidence="2">Lipid metabolism; fatty acid biosynthesis.</text>
</comment>
<evidence type="ECO:0000256" key="6">
    <source>
        <dbReference type="ARBA" id="ARBA00022553"/>
    </source>
</evidence>
<dbReference type="FunFam" id="3.40.50.720:FF:000231">
    <property type="entry name" value="Estradiol 17-beta-dehydrogenase 8"/>
    <property type="match status" value="1"/>
</dbReference>
<dbReference type="GO" id="GO:0048038">
    <property type="term" value="F:quinone binding"/>
    <property type="evidence" value="ECO:0007669"/>
    <property type="project" value="TreeGrafter"/>
</dbReference>
<dbReference type="NCBIfam" id="NF009466">
    <property type="entry name" value="PRK12826.1-2"/>
    <property type="match status" value="1"/>
</dbReference>
<dbReference type="GeneID" id="113392369"/>
<evidence type="ECO:0000256" key="12">
    <source>
        <dbReference type="ARBA" id="ARBA00023160"/>
    </source>
</evidence>
<evidence type="ECO:0000256" key="10">
    <source>
        <dbReference type="ARBA" id="ARBA00023098"/>
    </source>
</evidence>
<keyword evidence="5" id="KW-0444">Lipid biosynthesis</keyword>
<dbReference type="InterPro" id="IPR036291">
    <property type="entry name" value="NAD(P)-bd_dom_sf"/>
</dbReference>
<evidence type="ECO:0000256" key="13">
    <source>
        <dbReference type="ARBA" id="ARBA00037929"/>
    </source>
</evidence>
<dbReference type="PRINTS" id="PR00080">
    <property type="entry name" value="SDRFAMILY"/>
</dbReference>
<evidence type="ECO:0000256" key="7">
    <source>
        <dbReference type="ARBA" id="ARBA00022832"/>
    </source>
</evidence>
<dbReference type="GO" id="GO:0006633">
    <property type="term" value="P:fatty acid biosynthetic process"/>
    <property type="evidence" value="ECO:0007669"/>
    <property type="project" value="UniProtKB-KW"/>
</dbReference>
<keyword evidence="6" id="KW-0597">Phosphoprotein</keyword>
<evidence type="ECO:0000256" key="8">
    <source>
        <dbReference type="ARBA" id="ARBA00023002"/>
    </source>
</evidence>
<keyword evidence="9" id="KW-0520">NAD</keyword>
<dbReference type="RefSeq" id="XP_026484554.1">
    <property type="nucleotide sequence ID" value="XM_026628769.2"/>
</dbReference>
<dbReference type="OrthoDB" id="1888931at2759"/>
<keyword evidence="11" id="KW-0496">Mitochondrion</keyword>
<dbReference type="PANTHER" id="PTHR42760:SF83">
    <property type="entry name" value="(3R)-3-HYDROXYACYL-COA DEHYDROGENASE"/>
    <property type="match status" value="1"/>
</dbReference>
<gene>
    <name evidence="28" type="primary">LOC113392369</name>
</gene>
<dbReference type="AlphaFoldDB" id="A0A8B8HI78"/>
<dbReference type="GO" id="GO:0004303">
    <property type="term" value="F:estradiol 17-beta-dehydrogenase [NAD(P)+] activity"/>
    <property type="evidence" value="ECO:0007669"/>
    <property type="project" value="UniProtKB-EC"/>
</dbReference>
<evidence type="ECO:0000256" key="2">
    <source>
        <dbReference type="ARBA" id="ARBA00005194"/>
    </source>
</evidence>
<dbReference type="EC" id="1.1.1.239" evidence="19"/>
<evidence type="ECO:0000256" key="18">
    <source>
        <dbReference type="ARBA" id="ARBA00065174"/>
    </source>
</evidence>
<evidence type="ECO:0000256" key="14">
    <source>
        <dbReference type="ARBA" id="ARBA00049069"/>
    </source>
</evidence>
<keyword evidence="27" id="KW-1185">Reference proteome</keyword>
<evidence type="ECO:0000256" key="15">
    <source>
        <dbReference type="ARBA" id="ARBA00050232"/>
    </source>
</evidence>
<evidence type="ECO:0000256" key="3">
    <source>
        <dbReference type="ARBA" id="ARBA00006484"/>
    </source>
</evidence>
<evidence type="ECO:0000256" key="24">
    <source>
        <dbReference type="ARBA" id="ARBA00083097"/>
    </source>
</evidence>
<evidence type="ECO:0000256" key="1">
    <source>
        <dbReference type="ARBA" id="ARBA00004305"/>
    </source>
</evidence>
<evidence type="ECO:0000256" key="20">
    <source>
        <dbReference type="ARBA" id="ARBA00070911"/>
    </source>
</evidence>
<protein>
    <recommendedName>
        <fullName evidence="20">(3R)-3-hydroxyacyl-CoA dehydrogenase</fullName>
        <ecNumber evidence="19">1.1.1.239</ecNumber>
        <ecNumber evidence="4">1.1.1.n12</ecNumber>
    </recommendedName>
    <alternativeName>
        <fullName evidence="22">17-beta-hydroxysteroid dehydrogenase 8</fullName>
    </alternativeName>
    <alternativeName>
        <fullName evidence="21">3-ketoacyl-[acyl-carrier-protein] reductase alpha subunit</fullName>
    </alternativeName>
    <alternativeName>
        <fullName evidence="24">3-oxoacyl-[acyl-carrier-protein] reductase</fullName>
    </alternativeName>
    <alternativeName>
        <fullName evidence="25">Estradiol 17-beta-dehydrogenase 8</fullName>
    </alternativeName>
    <alternativeName>
        <fullName evidence="23">Testosterone 17-beta-dehydrogenase 8</fullName>
    </alternativeName>
</protein>
<dbReference type="Proteomes" id="UP001652626">
    <property type="component" value="Chromosome 5"/>
</dbReference>
<evidence type="ECO:0000256" key="17">
    <source>
        <dbReference type="ARBA" id="ARBA00052680"/>
    </source>
</evidence>
<dbReference type="OMA" id="LFGVQCD"/>
<keyword evidence="12" id="KW-0275">Fatty acid biosynthesis</keyword>
<comment type="subcellular location">
    <subcellularLocation>
        <location evidence="1">Mitochondrion matrix</location>
    </subcellularLocation>
</comment>
<evidence type="ECO:0000256" key="22">
    <source>
        <dbReference type="ARBA" id="ARBA00081419"/>
    </source>
</evidence>
<dbReference type="InterPro" id="IPR057326">
    <property type="entry name" value="KR_dom"/>
</dbReference>
<dbReference type="PROSITE" id="PS00061">
    <property type="entry name" value="ADH_SHORT"/>
    <property type="match status" value="1"/>
</dbReference>
<keyword evidence="10" id="KW-0443">Lipid metabolism</keyword>
<dbReference type="GO" id="GO:0005759">
    <property type="term" value="C:mitochondrial matrix"/>
    <property type="evidence" value="ECO:0007669"/>
    <property type="project" value="UniProtKB-SubCell"/>
</dbReference>
<comment type="subunit">
    <text evidence="18">Heterotetramer with CBR4; contains two molecules of HSD17B8 and CBR4.</text>
</comment>
<proteinExistence type="inferred from homology"/>
<dbReference type="GO" id="GO:0008210">
    <property type="term" value="P:estrogen metabolic process"/>
    <property type="evidence" value="ECO:0007669"/>
    <property type="project" value="UniProtKB-ARBA"/>
</dbReference>
<evidence type="ECO:0000256" key="16">
    <source>
        <dbReference type="ARBA" id="ARBA00050435"/>
    </source>
</evidence>
<dbReference type="SUPFAM" id="SSF51735">
    <property type="entry name" value="NAD(P)-binding Rossmann-fold domains"/>
    <property type="match status" value="1"/>
</dbReference>
<dbReference type="PRINTS" id="PR00081">
    <property type="entry name" value="GDHRDH"/>
</dbReference>